<dbReference type="GO" id="GO:0003676">
    <property type="term" value="F:nucleic acid binding"/>
    <property type="evidence" value="ECO:0007669"/>
    <property type="project" value="InterPro"/>
</dbReference>
<gene>
    <name evidence="2" type="ORF">G6F51_012121</name>
</gene>
<dbReference type="AlphaFoldDB" id="A0A9P6XX86"/>
<feature type="domain" description="Tc1-like transposase DDE" evidence="1">
    <location>
        <begin position="7"/>
        <end position="42"/>
    </location>
</feature>
<dbReference type="Proteomes" id="UP000717996">
    <property type="component" value="Unassembled WGS sequence"/>
</dbReference>
<dbReference type="OrthoDB" id="2446457at2759"/>
<organism evidence="2 3">
    <name type="scientific">Rhizopus oryzae</name>
    <name type="common">Mucormycosis agent</name>
    <name type="synonym">Rhizopus arrhizus var. delemar</name>
    <dbReference type="NCBI Taxonomy" id="64495"/>
    <lineage>
        <taxon>Eukaryota</taxon>
        <taxon>Fungi</taxon>
        <taxon>Fungi incertae sedis</taxon>
        <taxon>Mucoromycota</taxon>
        <taxon>Mucoromycotina</taxon>
        <taxon>Mucoromycetes</taxon>
        <taxon>Mucorales</taxon>
        <taxon>Mucorineae</taxon>
        <taxon>Rhizopodaceae</taxon>
        <taxon>Rhizopus</taxon>
    </lineage>
</organism>
<comment type="caution">
    <text evidence="2">The sequence shown here is derived from an EMBL/GenBank/DDBJ whole genome shotgun (WGS) entry which is preliminary data.</text>
</comment>
<protein>
    <recommendedName>
        <fullName evidence="1">Tc1-like transposase DDE domain-containing protein</fullName>
    </recommendedName>
</protein>
<dbReference type="InterPro" id="IPR038717">
    <property type="entry name" value="Tc1-like_DDE_dom"/>
</dbReference>
<evidence type="ECO:0000259" key="1">
    <source>
        <dbReference type="Pfam" id="PF13358"/>
    </source>
</evidence>
<proteinExistence type="predicted"/>
<reference evidence="2" key="1">
    <citation type="journal article" date="2020" name="Microb. Genom.">
        <title>Genetic diversity of clinical and environmental Mucorales isolates obtained from an investigation of mucormycosis cases among solid organ transplant recipients.</title>
        <authorList>
            <person name="Nguyen M.H."/>
            <person name="Kaul D."/>
            <person name="Muto C."/>
            <person name="Cheng S.J."/>
            <person name="Richter R.A."/>
            <person name="Bruno V.M."/>
            <person name="Liu G."/>
            <person name="Beyhan S."/>
            <person name="Sundermann A.J."/>
            <person name="Mounaud S."/>
            <person name="Pasculle A.W."/>
            <person name="Nierman W.C."/>
            <person name="Driscoll E."/>
            <person name="Cumbie R."/>
            <person name="Clancy C.J."/>
            <person name="Dupont C.L."/>
        </authorList>
    </citation>
    <scope>NUCLEOTIDE SEQUENCE</scope>
    <source>
        <strain evidence="2">GL16</strain>
    </source>
</reference>
<accession>A0A9P6XX86</accession>
<evidence type="ECO:0000313" key="3">
    <source>
        <dbReference type="Proteomes" id="UP000717996"/>
    </source>
</evidence>
<dbReference type="InterPro" id="IPR036397">
    <property type="entry name" value="RNaseH_sf"/>
</dbReference>
<evidence type="ECO:0000313" key="2">
    <source>
        <dbReference type="EMBL" id="KAG1534395.1"/>
    </source>
</evidence>
<dbReference type="EMBL" id="JAANIT010003295">
    <property type="protein sequence ID" value="KAG1534395.1"/>
    <property type="molecule type" value="Genomic_DNA"/>
</dbReference>
<sequence>MVEGNPPNQGFEYWPAQSSDLNPIEHVWNALERKIERKRLPDKNLEQLKVAQQEGWAILDDYLAERLVRSMKRRCEAVCKAKGGATEY</sequence>
<dbReference type="Gene3D" id="3.30.420.10">
    <property type="entry name" value="Ribonuclease H-like superfamily/Ribonuclease H"/>
    <property type="match status" value="1"/>
</dbReference>
<name>A0A9P6XX86_RHIOR</name>
<dbReference type="Pfam" id="PF13358">
    <property type="entry name" value="DDE_3"/>
    <property type="match status" value="1"/>
</dbReference>